<dbReference type="InterPro" id="IPR004406">
    <property type="entry name" value="Aconitase_B"/>
</dbReference>
<keyword evidence="12 17" id="KW-0408">Iron</keyword>
<evidence type="ECO:0000256" key="5">
    <source>
        <dbReference type="ARBA" id="ARBA00012926"/>
    </source>
</evidence>
<dbReference type="EC" id="4.2.1.3" evidence="5 16"/>
<dbReference type="Gene3D" id="3.30.499.10">
    <property type="entry name" value="Aconitase, domain 3"/>
    <property type="match status" value="2"/>
</dbReference>
<dbReference type="InterPro" id="IPR015932">
    <property type="entry name" value="Aconitase_dom2"/>
</dbReference>
<evidence type="ECO:0000256" key="12">
    <source>
        <dbReference type="ARBA" id="ARBA00023004"/>
    </source>
</evidence>
<evidence type="ECO:0000259" key="21">
    <source>
        <dbReference type="Pfam" id="PF11791"/>
    </source>
</evidence>
<feature type="binding site" evidence="17">
    <location>
        <position position="772"/>
    </location>
    <ligand>
        <name>[4Fe-4S] cluster</name>
        <dbReference type="ChEBI" id="CHEBI:49883"/>
    </ligand>
</feature>
<feature type="binding site" evidence="18">
    <location>
        <position position="499"/>
    </location>
    <ligand>
        <name>substrate</name>
    </ligand>
</feature>
<accession>A0A193G0X4</accession>
<dbReference type="FunFam" id="3.30.499.10:FF:000008">
    <property type="entry name" value="Aconitate hydratase B"/>
    <property type="match status" value="1"/>
</dbReference>
<dbReference type="InterPro" id="IPR001030">
    <property type="entry name" value="Acoase/IPM_deHydtase_lsu_aba"/>
</dbReference>
<evidence type="ECO:0000256" key="1">
    <source>
        <dbReference type="ARBA" id="ARBA00000118"/>
    </source>
</evidence>
<dbReference type="GO" id="GO:0019629">
    <property type="term" value="P:propionate catabolic process, 2-methylcitrate cycle"/>
    <property type="evidence" value="ECO:0007669"/>
    <property type="project" value="TreeGrafter"/>
</dbReference>
<dbReference type="GO" id="GO:0047456">
    <property type="term" value="F:2-methylisocitrate dehydratase activity"/>
    <property type="evidence" value="ECO:0007669"/>
    <property type="project" value="UniProtKB-EC"/>
</dbReference>
<keyword evidence="13 17" id="KW-0411">Iron-sulfur</keyword>
<dbReference type="AlphaFoldDB" id="A0A193G0X4"/>
<dbReference type="Gene3D" id="1.25.40.310">
    <property type="entry name" value="Aconitate B, HEAT-like domain"/>
    <property type="match status" value="1"/>
</dbReference>
<dbReference type="STRING" id="463025.BAU08_18720"/>
<evidence type="ECO:0000256" key="14">
    <source>
        <dbReference type="ARBA" id="ARBA00023239"/>
    </source>
</evidence>
<dbReference type="Pfam" id="PF06434">
    <property type="entry name" value="Aconitase_2_N"/>
    <property type="match status" value="1"/>
</dbReference>
<evidence type="ECO:0000256" key="15">
    <source>
        <dbReference type="ARBA" id="ARBA00023501"/>
    </source>
</evidence>
<dbReference type="SUPFAM" id="SSF52016">
    <property type="entry name" value="LeuD/IlvD-like"/>
    <property type="match status" value="1"/>
</dbReference>
<evidence type="ECO:0000256" key="9">
    <source>
        <dbReference type="ARBA" id="ARBA00022532"/>
    </source>
</evidence>
<evidence type="ECO:0000256" key="7">
    <source>
        <dbReference type="ARBA" id="ARBA00019379"/>
    </source>
</evidence>
<keyword evidence="9 16" id="KW-0816">Tricarboxylic acid cycle</keyword>
<dbReference type="FunFam" id="1.25.40.310:FF:000001">
    <property type="entry name" value="Aconitate hydratase B"/>
    <property type="match status" value="1"/>
</dbReference>
<feature type="binding site" evidence="18">
    <location>
        <position position="791"/>
    </location>
    <ligand>
        <name>substrate</name>
    </ligand>
</feature>
<sequence>MLATYRQHVAERAALGVPPLPLSAQQTADLIELLKAPPAGEEAFLLDLITHRVPAGVDDAAKVKASYLAAVALGKESCPLIDRAKATELLGTMLGGYNISALIELLDDAQVGAIAANGLKTTLLMFDAFHDVKEKADKGNANAKAVLQSWADGEWFTSRPEVPQSMTVTVFKVTGETNTDDLSPAPDAWSRPDIPLHAQAMLKNARPGIEPDEPGKVGPIKFLNQLKEKGHLVAYVGDVVGTGSSRKSATNSVLWFTGQDIPYVPNKRFGGVCLGGKIAPIFYNTMEDAGALPIELDVSQMNMGDVVELRPYEGKALKDGKVIAEFQVKSDVLFDEVRAGGRIPLIIGRGLTAKAREALGLPPSTLFRLPVSPVDTGKGYTLGQKMVGRACGLPEGKGVRPGTYCEPRMASVGSQDTTGTMTRDELKDLACLGFSADLVMQSFCHTAAYPKPVDVKTHHTLPAFMSTRGGISLKPGDGVIHSWLNRMLLPDTVGTGGDSHTRFPIGISFPAGSGLVAFAAATGVMPLDMPESVLVRFKGKMQPGVTLRDLVNAIPLYAIKQGLLTVEKQNKKNVFSGRILEIEGLPDLKCEQAFELSDASAERSAAACTVRLNKEPIIEYINSNIVMLKWLIANGYEDERSIRRRIQAMEAWLANPQLLEPDADAEYAAVIEIDLADIKEPIVACPNDPDDVKTLSDVAGAKIDEVFIGSCMTNIGHFRAASKLLEGKRDIPVKLWVAPPTKMDARQLTEEGHYGTFGAAGARTEMPGCSLCMGNQAQVREGATVMSTSTRNFPNRLGKNTNVYLGSAELAAICSKLGRIPTREEYMADIGVVNQNGDKIYQYLNFDKIDDYKDVADVVEV</sequence>
<evidence type="ECO:0000256" key="13">
    <source>
        <dbReference type="ARBA" id="ARBA00023014"/>
    </source>
</evidence>
<dbReference type="InterPro" id="IPR018136">
    <property type="entry name" value="Aconitase_4Fe-4S_BS"/>
</dbReference>
<evidence type="ECO:0000313" key="23">
    <source>
        <dbReference type="Proteomes" id="UP000092213"/>
    </source>
</evidence>
<feature type="binding site" evidence="18">
    <location>
        <begin position="244"/>
        <end position="246"/>
    </location>
    <ligand>
        <name>substrate</name>
    </ligand>
</feature>
<dbReference type="GO" id="GO:0005829">
    <property type="term" value="C:cytosol"/>
    <property type="evidence" value="ECO:0007669"/>
    <property type="project" value="InterPro"/>
</dbReference>
<dbReference type="GO" id="GO:0051539">
    <property type="term" value="F:4 iron, 4 sulfur cluster binding"/>
    <property type="evidence" value="ECO:0007669"/>
    <property type="project" value="UniProtKB-KW"/>
</dbReference>
<dbReference type="InterPro" id="IPR036008">
    <property type="entry name" value="Aconitase_4Fe-4S_dom"/>
</dbReference>
<evidence type="ECO:0000256" key="2">
    <source>
        <dbReference type="ARBA" id="ARBA00004717"/>
    </source>
</evidence>
<dbReference type="UniPathway" id="UPA00946"/>
<keyword evidence="14 16" id="KW-0456">Lyase</keyword>
<dbReference type="EMBL" id="CP016171">
    <property type="protein sequence ID" value="ANN73106.1"/>
    <property type="molecule type" value="Genomic_DNA"/>
</dbReference>
<dbReference type="CDD" id="cd01581">
    <property type="entry name" value="AcnB"/>
    <property type="match status" value="1"/>
</dbReference>
<dbReference type="PROSITE" id="PS01244">
    <property type="entry name" value="ACONITASE_2"/>
    <property type="match status" value="1"/>
</dbReference>
<dbReference type="CDD" id="cd01576">
    <property type="entry name" value="AcnB_Swivel"/>
    <property type="match status" value="1"/>
</dbReference>
<feature type="domain" description="Aconitase B HEAT-like" evidence="21">
    <location>
        <begin position="5"/>
        <end position="156"/>
    </location>
</feature>
<dbReference type="Gene3D" id="3.20.19.10">
    <property type="entry name" value="Aconitase, domain 4"/>
    <property type="match status" value="1"/>
</dbReference>
<feature type="binding site" evidence="17">
    <location>
        <position position="769"/>
    </location>
    <ligand>
        <name>[4Fe-4S] cluster</name>
        <dbReference type="ChEBI" id="CHEBI:49883"/>
    </ligand>
</feature>
<gene>
    <name evidence="22" type="ORF">BAU08_18720</name>
</gene>
<dbReference type="UniPathway" id="UPA00223">
    <property type="reaction ID" value="UER00718"/>
</dbReference>
<feature type="binding site" evidence="18">
    <location>
        <position position="191"/>
    </location>
    <ligand>
        <name>substrate</name>
    </ligand>
</feature>
<dbReference type="NCBIfam" id="NF006690">
    <property type="entry name" value="PRK09238.1"/>
    <property type="match status" value="1"/>
</dbReference>
<evidence type="ECO:0000256" key="8">
    <source>
        <dbReference type="ARBA" id="ARBA00022485"/>
    </source>
</evidence>
<comment type="cofactor">
    <cofactor evidence="17">
        <name>[4Fe-4S] cluster</name>
        <dbReference type="ChEBI" id="CHEBI:49883"/>
    </cofactor>
    <text evidence="17">Binds 1 [4Fe-4S] cluster per subunit.</text>
</comment>
<dbReference type="InterPro" id="IPR050926">
    <property type="entry name" value="Aconitase/IPM_isomerase"/>
</dbReference>
<feature type="binding site" evidence="17">
    <location>
        <position position="711"/>
    </location>
    <ligand>
        <name>[4Fe-4S] cluster</name>
        <dbReference type="ChEBI" id="CHEBI:49883"/>
    </ligand>
</feature>
<dbReference type="PIRSF" id="PIRSF036687">
    <property type="entry name" value="AcnB"/>
    <property type="match status" value="1"/>
</dbReference>
<evidence type="ECO:0000256" key="11">
    <source>
        <dbReference type="ARBA" id="ARBA00022884"/>
    </source>
</evidence>
<evidence type="ECO:0000256" key="4">
    <source>
        <dbReference type="ARBA" id="ARBA00007185"/>
    </source>
</evidence>
<name>A0A193G0X4_9BORD</name>
<evidence type="ECO:0000313" key="22">
    <source>
        <dbReference type="EMBL" id="ANN73106.1"/>
    </source>
</evidence>
<dbReference type="NCBIfam" id="TIGR00117">
    <property type="entry name" value="acnB"/>
    <property type="match status" value="1"/>
</dbReference>
<evidence type="ECO:0000256" key="6">
    <source>
        <dbReference type="ARBA" id="ARBA00013250"/>
    </source>
</evidence>
<dbReference type="SUPFAM" id="SSF74778">
    <property type="entry name" value="Aconitase B, N-terminal domain"/>
    <property type="match status" value="1"/>
</dbReference>
<evidence type="ECO:0000256" key="16">
    <source>
        <dbReference type="PIRNR" id="PIRNR036687"/>
    </source>
</evidence>
<evidence type="ECO:0000259" key="20">
    <source>
        <dbReference type="Pfam" id="PF06434"/>
    </source>
</evidence>
<proteinExistence type="inferred from homology"/>
<dbReference type="PROSITE" id="PS00450">
    <property type="entry name" value="ACONITASE_1"/>
    <property type="match status" value="1"/>
</dbReference>
<feature type="domain" description="Aconitase/3-isopropylmalate dehydratase large subunit alpha/beta/alpha" evidence="19">
    <location>
        <begin position="472"/>
        <end position="814"/>
    </location>
</feature>
<feature type="binding site" evidence="18">
    <location>
        <begin position="415"/>
        <end position="417"/>
    </location>
    <ligand>
        <name>substrate</name>
    </ligand>
</feature>
<dbReference type="PANTHER" id="PTHR43160:SF4">
    <property type="entry name" value="ACONITATE HYDRATASE B"/>
    <property type="match status" value="1"/>
</dbReference>
<comment type="catalytic activity">
    <reaction evidence="15 16">
        <text>citrate = D-threo-isocitrate</text>
        <dbReference type="Rhea" id="RHEA:10336"/>
        <dbReference type="ChEBI" id="CHEBI:15562"/>
        <dbReference type="ChEBI" id="CHEBI:16947"/>
        <dbReference type="EC" id="4.2.1.3"/>
    </reaction>
</comment>
<dbReference type="Proteomes" id="UP000092213">
    <property type="component" value="Chromosome"/>
</dbReference>
<dbReference type="GO" id="GO:0006099">
    <property type="term" value="P:tricarboxylic acid cycle"/>
    <property type="evidence" value="ECO:0007669"/>
    <property type="project" value="UniProtKB-UniPathway"/>
</dbReference>
<comment type="pathway">
    <text evidence="3">Organic acid metabolism; propanoate degradation.</text>
</comment>
<dbReference type="InterPro" id="IPR036288">
    <property type="entry name" value="Aconitase_B_HEAT-like_dom_sf"/>
</dbReference>
<keyword evidence="11" id="KW-0694">RNA-binding</keyword>
<dbReference type="GO" id="GO:0003730">
    <property type="term" value="F:mRNA 3'-UTR binding"/>
    <property type="evidence" value="ECO:0007669"/>
    <property type="project" value="UniProtKB-ARBA"/>
</dbReference>
<comment type="catalytic activity">
    <reaction evidence="1 16">
        <text>(2S,3R)-3-hydroxybutane-1,2,3-tricarboxylate = 2-methyl-cis-aconitate + H2O</text>
        <dbReference type="Rhea" id="RHEA:17941"/>
        <dbReference type="ChEBI" id="CHEBI:15377"/>
        <dbReference type="ChEBI" id="CHEBI:57429"/>
        <dbReference type="ChEBI" id="CHEBI:57872"/>
        <dbReference type="EC" id="4.2.1.99"/>
    </reaction>
</comment>
<dbReference type="InterPro" id="IPR015931">
    <property type="entry name" value="Acnase/IPM_dHydase_lsu_aba_1/3"/>
</dbReference>
<dbReference type="FunFam" id="3.20.19.10:FF:000004">
    <property type="entry name" value="Aconitate hydratase B"/>
    <property type="match status" value="1"/>
</dbReference>
<keyword evidence="8 17" id="KW-0004">4Fe-4S</keyword>
<evidence type="ECO:0000256" key="17">
    <source>
        <dbReference type="PIRSR" id="PIRSR036687-1"/>
    </source>
</evidence>
<evidence type="ECO:0000259" key="19">
    <source>
        <dbReference type="Pfam" id="PF00330"/>
    </source>
</evidence>
<dbReference type="Gene3D" id="3.40.1060.10">
    <property type="entry name" value="Aconitase, Domain 2"/>
    <property type="match status" value="1"/>
</dbReference>
<dbReference type="GO" id="GO:0003994">
    <property type="term" value="F:aconitate hydratase activity"/>
    <property type="evidence" value="ECO:0007669"/>
    <property type="project" value="UniProtKB-EC"/>
</dbReference>
<feature type="binding site" evidence="18">
    <location>
        <position position="796"/>
    </location>
    <ligand>
        <name>substrate</name>
    </ligand>
</feature>
<evidence type="ECO:0000256" key="10">
    <source>
        <dbReference type="ARBA" id="ARBA00022723"/>
    </source>
</evidence>
<dbReference type="Pfam" id="PF00330">
    <property type="entry name" value="Aconitase"/>
    <property type="match status" value="1"/>
</dbReference>
<comment type="similarity">
    <text evidence="4 16">Belongs to the aconitase/IPM isomerase family.</text>
</comment>
<comment type="pathway">
    <text evidence="2 16">Carbohydrate metabolism; tricarboxylic acid cycle; isocitrate from oxaloacetate: step 2/2.</text>
</comment>
<dbReference type="Pfam" id="PF11791">
    <property type="entry name" value="Aconitase_B_N"/>
    <property type="match status" value="1"/>
</dbReference>
<dbReference type="GO" id="GO:0046872">
    <property type="term" value="F:metal ion binding"/>
    <property type="evidence" value="ECO:0007669"/>
    <property type="project" value="UniProtKB-KW"/>
</dbReference>
<dbReference type="FunFam" id="3.30.499.10:FF:000001">
    <property type="entry name" value="Aconitate hydratase B"/>
    <property type="match status" value="1"/>
</dbReference>
<dbReference type="InterPro" id="IPR015928">
    <property type="entry name" value="Aconitase/3IPM_dehydase_swvl"/>
</dbReference>
<dbReference type="InterPro" id="IPR015933">
    <property type="entry name" value="Aconitase_B_HEAT-like_dom"/>
</dbReference>
<dbReference type="SUPFAM" id="SSF53732">
    <property type="entry name" value="Aconitase iron-sulfur domain"/>
    <property type="match status" value="1"/>
</dbReference>
<evidence type="ECO:0000256" key="3">
    <source>
        <dbReference type="ARBA" id="ARBA00005026"/>
    </source>
</evidence>
<evidence type="ECO:0000256" key="18">
    <source>
        <dbReference type="PIRSR" id="PIRSR036687-2"/>
    </source>
</evidence>
<protein>
    <recommendedName>
        <fullName evidence="7 16">Aconitate hydratase B</fullName>
        <ecNumber evidence="5 16">4.2.1.3</ecNumber>
        <ecNumber evidence="6 16">4.2.1.99</ecNumber>
    </recommendedName>
    <alternativeName>
        <fullName evidence="16">2-methylisocitrate dehydratase</fullName>
    </alternativeName>
</protein>
<dbReference type="EC" id="4.2.1.99" evidence="6 16"/>
<dbReference type="RefSeq" id="WP_066670917.1">
    <property type="nucleotide sequence ID" value="NZ_CP016171.1"/>
</dbReference>
<dbReference type="PANTHER" id="PTHR43160">
    <property type="entry name" value="ACONITATE HYDRATASE B"/>
    <property type="match status" value="1"/>
</dbReference>
<reference evidence="22 23" key="1">
    <citation type="submission" date="2016-06" db="EMBL/GenBank/DDBJ databases">
        <title>Complete genome sequences of Bordetella bronchialis and Bordetella flabilis.</title>
        <authorList>
            <person name="LiPuma J.J."/>
            <person name="Spilker T."/>
        </authorList>
    </citation>
    <scope>NUCLEOTIDE SEQUENCE [LARGE SCALE GENOMIC DNA]</scope>
    <source>
        <strain evidence="22 23">AU17976</strain>
    </source>
</reference>
<organism evidence="22 23">
    <name type="scientific">Bordetella bronchialis</name>
    <dbReference type="NCBI Taxonomy" id="463025"/>
    <lineage>
        <taxon>Bacteria</taxon>
        <taxon>Pseudomonadati</taxon>
        <taxon>Pseudomonadota</taxon>
        <taxon>Betaproteobacteria</taxon>
        <taxon>Burkholderiales</taxon>
        <taxon>Alcaligenaceae</taxon>
        <taxon>Bordetella</taxon>
    </lineage>
</organism>
<dbReference type="InterPro" id="IPR015929">
    <property type="entry name" value="Aconitase_B_swivel"/>
</dbReference>
<feature type="domain" description="Aconitase B swivel" evidence="20">
    <location>
        <begin position="168"/>
        <end position="380"/>
    </location>
</feature>
<keyword evidence="10 17" id="KW-0479">Metal-binding</keyword>